<keyword evidence="2" id="KW-1185">Reference proteome</keyword>
<proteinExistence type="predicted"/>
<reference evidence="1 2" key="1">
    <citation type="submission" date="2024-01" db="EMBL/GenBank/DDBJ databases">
        <authorList>
            <person name="Waweru B."/>
        </authorList>
    </citation>
    <scope>NUCLEOTIDE SEQUENCE [LARGE SCALE GENOMIC DNA]</scope>
</reference>
<evidence type="ECO:0000313" key="2">
    <source>
        <dbReference type="Proteomes" id="UP001314170"/>
    </source>
</evidence>
<dbReference type="EMBL" id="CAWUPB010000351">
    <property type="protein sequence ID" value="CAK7324485.1"/>
    <property type="molecule type" value="Genomic_DNA"/>
</dbReference>
<organism evidence="1 2">
    <name type="scientific">Dovyalis caffra</name>
    <dbReference type="NCBI Taxonomy" id="77055"/>
    <lineage>
        <taxon>Eukaryota</taxon>
        <taxon>Viridiplantae</taxon>
        <taxon>Streptophyta</taxon>
        <taxon>Embryophyta</taxon>
        <taxon>Tracheophyta</taxon>
        <taxon>Spermatophyta</taxon>
        <taxon>Magnoliopsida</taxon>
        <taxon>eudicotyledons</taxon>
        <taxon>Gunneridae</taxon>
        <taxon>Pentapetalae</taxon>
        <taxon>rosids</taxon>
        <taxon>fabids</taxon>
        <taxon>Malpighiales</taxon>
        <taxon>Salicaceae</taxon>
        <taxon>Flacourtieae</taxon>
        <taxon>Dovyalis</taxon>
    </lineage>
</organism>
<evidence type="ECO:0000313" key="1">
    <source>
        <dbReference type="EMBL" id="CAK7324485.1"/>
    </source>
</evidence>
<dbReference type="Proteomes" id="UP001314170">
    <property type="component" value="Unassembled WGS sequence"/>
</dbReference>
<evidence type="ECO:0008006" key="3">
    <source>
        <dbReference type="Google" id="ProtNLM"/>
    </source>
</evidence>
<accession>A0AAV1QUM3</accession>
<dbReference type="AlphaFoldDB" id="A0AAV1QUM3"/>
<protein>
    <recommendedName>
        <fullName evidence="3">RNase H type-1 domain-containing protein</fullName>
    </recommendedName>
</protein>
<comment type="caution">
    <text evidence="1">The sequence shown here is derived from an EMBL/GenBank/DDBJ whole genome shotgun (WGS) entry which is preliminary data.</text>
</comment>
<gene>
    <name evidence="1" type="ORF">DCAF_LOCUS2132</name>
</gene>
<name>A0AAV1QUM3_9ROSI</name>
<sequence>MVPLLPILLKSCLRGIDGVRLLLKSWLAWPSKDQNASMAYCSSKTNDQYWPSLSRHIVDSACYVDGPNMEENPYMFMGLLACSIYLEKTCLARCVGFGKEGTIGLLDVTTTLKFTSSWSSLKQETLVSWVKPREQWVRVNTNGARKHSSGVASAGGLIRDSLGRSLNYKHVKLEIDSAMYVQATKGSSSCITEDPLFKEIIQLLHRD</sequence>